<proteinExistence type="predicted"/>
<comment type="caution">
    <text evidence="3">The sequence shown here is derived from an EMBL/GenBank/DDBJ whole genome shotgun (WGS) entry which is preliminary data.</text>
</comment>
<dbReference type="PANTHER" id="PTHR32305">
    <property type="match status" value="1"/>
</dbReference>
<dbReference type="InterPro" id="IPR050708">
    <property type="entry name" value="T6SS_VgrG/RHS"/>
</dbReference>
<dbReference type="NCBIfam" id="TIGR03696">
    <property type="entry name" value="Rhs_assc_core"/>
    <property type="match status" value="1"/>
</dbReference>
<keyword evidence="4" id="KW-1185">Reference proteome</keyword>
<evidence type="ECO:0000256" key="1">
    <source>
        <dbReference type="SAM" id="MobiDB-lite"/>
    </source>
</evidence>
<organism evidence="3 4">
    <name type="scientific">Mesorhizobium retamae</name>
    <dbReference type="NCBI Taxonomy" id="2912854"/>
    <lineage>
        <taxon>Bacteria</taxon>
        <taxon>Pseudomonadati</taxon>
        <taxon>Pseudomonadota</taxon>
        <taxon>Alphaproteobacteria</taxon>
        <taxon>Hyphomicrobiales</taxon>
        <taxon>Phyllobacteriaceae</taxon>
        <taxon>Mesorhizobium</taxon>
    </lineage>
</organism>
<feature type="region of interest" description="Disordered" evidence="1">
    <location>
        <begin position="1140"/>
        <end position="1164"/>
    </location>
</feature>
<dbReference type="InterPro" id="IPR022385">
    <property type="entry name" value="Rhs_assc_core"/>
</dbReference>
<reference evidence="3 4" key="1">
    <citation type="submission" date="2022-02" db="EMBL/GenBank/DDBJ databases">
        <title>Draft genome sequence of Mezorhizobium retamae strain IRAMC:0171 isolated from Retama raetam nodules.</title>
        <authorList>
            <person name="Bengaied R."/>
            <person name="Sbissi I."/>
            <person name="Huber K."/>
            <person name="Ghodbane F."/>
            <person name="Nouioui I."/>
            <person name="Tarhouni M."/>
            <person name="Gtari M."/>
        </authorList>
    </citation>
    <scope>NUCLEOTIDE SEQUENCE [LARGE SCALE GENOMIC DNA]</scope>
    <source>
        <strain evidence="3 4">IRAMC:0171</strain>
    </source>
</reference>
<gene>
    <name evidence="3" type="ORF">L4923_29870</name>
</gene>
<feature type="compositionally biased region" description="Basic and acidic residues" evidence="1">
    <location>
        <begin position="1"/>
        <end position="13"/>
    </location>
</feature>
<dbReference type="PANTHER" id="PTHR32305:SF15">
    <property type="entry name" value="PROTEIN RHSA-RELATED"/>
    <property type="match status" value="1"/>
</dbReference>
<feature type="compositionally biased region" description="Polar residues" evidence="1">
    <location>
        <begin position="1149"/>
        <end position="1161"/>
    </location>
</feature>
<name>A0ABS9QQZ4_9HYPH</name>
<evidence type="ECO:0000313" key="4">
    <source>
        <dbReference type="Proteomes" id="UP001201701"/>
    </source>
</evidence>
<dbReference type="Pfam" id="PF03527">
    <property type="entry name" value="RHS"/>
    <property type="match status" value="1"/>
</dbReference>
<dbReference type="NCBIfam" id="TIGR01643">
    <property type="entry name" value="YD_repeat_2x"/>
    <property type="match status" value="4"/>
</dbReference>
<dbReference type="Gene3D" id="2.180.10.10">
    <property type="entry name" value="RHS repeat-associated core"/>
    <property type="match status" value="2"/>
</dbReference>
<dbReference type="SUPFAM" id="SSF63829">
    <property type="entry name" value="Calcium-dependent phosphotriesterase"/>
    <property type="match status" value="1"/>
</dbReference>
<dbReference type="RefSeq" id="WP_239370743.1">
    <property type="nucleotide sequence ID" value="NZ_JAKREW010000082.1"/>
</dbReference>
<dbReference type="Proteomes" id="UP001201701">
    <property type="component" value="Unassembled WGS sequence"/>
</dbReference>
<sequence>MPPDDIKTKERVVPGENDATRSANADAVSLTGATAAPDGYYYCPKSPYQKQLEDQARPLRDAEVARQWKGITDFAEQAGYDLTTEYGQRMTAMEASSLIESANFAQNRPLSDYLSGNDANNLAFMINSDRNIAHLQSKEFASSPSDYADLIKKRCAEKQAITAETKLGAIDSTFRTASGMGEQYAKLTNEAALAALGARTLSPRGVFSVRRPPAKVEAVETGEPVSVANGEYLETWRDFLIPGTFAFDGARYMGLKLGLPGRYRSPLGACQISMFDEIFSNPERGQLVFHNDEGKRIGFERPFNFLPATNAGYPHLELKAPWLRQLTLKDGRITKHFRQYADGFYRLEKIEDLNGFELMLTRTIEGWLVRADGPDGLSLAFENDAKGRRTKITLIGTDGSELELAAYSYDQRGRMLSADCAFGMSVRYQWQEAKDLIASWHNITRASETHFTYDEQGRVVHTATNGIWNDDRFDYRAGETAYLPGGNGAAAQRFQYDENENITAEIDALGGTVSHRYNRAGFRIATKDANGFESSTRYDTRGNPQESRDAEGRVTTHIWGDNGELMLVIDGAGNKRRYEHDFQSNVIAETDAEGHATRLVRDDKGRVIETHFPNGSVERRSWDEHNRLATVTDAKGNTTRFDYDVFGRQIAVTNALGHVTRRSYHAGAGGFDAPTEITRPDGVTVTRSFDEQGLVSVVRDGEGRAWRYENAAFGVLASITDPKGGKLSFGYDIEGRILTVTNAVGRVYRFGRDLAGRVIEEEDFDGRIRRYERDAAGQVTAMLKPDGARLTYAYDKSGLLRRIESFAPDAVKADGKPQDVTRLWYDARGLLVRAENKAALVSFERDRNGRIVGETLNGVRTKSTRDAMGQRILRDMTGSAGGLTDYVRDPLGQVERLTAGEAGFNFSHDALGRETRRITTRGFSLDQRFDAVGQLTEQQAGGAAAAVNRVSPFGVNVPLGGGPQSPTAARRIYEYDRAFAPVVIDDALWGQTRLAYDDNGQLASAVGRSNSENFAYDAARNVTGASSVVHQAGIGGASYRGVPMERWTSTPGGVVQIARGPKGERIRLIHDACGRLTERHVERDGFRPRKWRYGWDVHDRLVSCIDPGGDEWLYRYDPFGRRVSKVRKFSEAERRRAVSRWPELVSGDGSPSATTGASNDNAWHPDDLPQVGAAFLWDGDHMVAEAPLHLGGRVAWDEAIRWHFEEDEGATHRLLAKELPAGAKLPDGSALAAPALFPIVCDHLGTPKEMFDEKGNLVWAVEHHVWGEVRATRTFGNLVARSSHEPLPEDLQCPWRFPGQYEDAETGLYYNRHRHYDPLTAQYVSPDPIGLAGGDRPQGYVQNPTTWIDPLGLAATARSEIFYRTMSKADFEHLQRTGKIRPTSETFVSPSEAYSRQYDGVVVKFETRPGTKAALEKLGGRHKGNPATAREYPNMPDAGKGWAQTGTMFKSEGGVSNIGLGRGPGIDTFNNNITRFESIQ</sequence>
<dbReference type="InterPro" id="IPR031325">
    <property type="entry name" value="RHS_repeat"/>
</dbReference>
<feature type="domain" description="RHS protein conserved region" evidence="2">
    <location>
        <begin position="1240"/>
        <end position="1270"/>
    </location>
</feature>
<evidence type="ECO:0000259" key="2">
    <source>
        <dbReference type="Pfam" id="PF03527"/>
    </source>
</evidence>
<dbReference type="EMBL" id="JAKREW010000082">
    <property type="protein sequence ID" value="MCG7509248.1"/>
    <property type="molecule type" value="Genomic_DNA"/>
</dbReference>
<evidence type="ECO:0000313" key="3">
    <source>
        <dbReference type="EMBL" id="MCG7509248.1"/>
    </source>
</evidence>
<dbReference type="InterPro" id="IPR001826">
    <property type="entry name" value="RHS"/>
</dbReference>
<dbReference type="Pfam" id="PF05593">
    <property type="entry name" value="RHS_repeat"/>
    <property type="match status" value="2"/>
</dbReference>
<accession>A0ABS9QQZ4</accession>
<feature type="region of interest" description="Disordered" evidence="1">
    <location>
        <begin position="1"/>
        <end position="25"/>
    </location>
</feature>
<protein>
    <submittedName>
        <fullName evidence="3">RHS domain-containing protein</fullName>
    </submittedName>
</protein>
<dbReference type="InterPro" id="IPR006530">
    <property type="entry name" value="YD"/>
</dbReference>